<dbReference type="PANTHER" id="PTHR30572:SF18">
    <property type="entry name" value="ABC-TYPE MACROLIDE FAMILY EXPORT SYSTEM PERMEASE COMPONENT 2"/>
    <property type="match status" value="1"/>
</dbReference>
<keyword evidence="5 6" id="KW-0472">Membrane</keyword>
<feature type="transmembrane region" description="Helical" evidence="6">
    <location>
        <begin position="806"/>
        <end position="829"/>
    </location>
</feature>
<evidence type="ECO:0000256" key="3">
    <source>
        <dbReference type="ARBA" id="ARBA00022692"/>
    </source>
</evidence>
<dbReference type="InterPro" id="IPR025857">
    <property type="entry name" value="MacB_PCD"/>
</dbReference>
<feature type="domain" description="ABC3 transporter permease C-terminal" evidence="7">
    <location>
        <begin position="378"/>
        <end position="490"/>
    </location>
</feature>
<accession>A0ABQ3I5R9</accession>
<comment type="subcellular location">
    <subcellularLocation>
        <location evidence="1">Cell membrane</location>
        <topology evidence="1">Multi-pass membrane protein</topology>
    </subcellularLocation>
</comment>
<evidence type="ECO:0000256" key="2">
    <source>
        <dbReference type="ARBA" id="ARBA00022475"/>
    </source>
</evidence>
<proteinExistence type="predicted"/>
<feature type="domain" description="MacB-like periplasmic core" evidence="8">
    <location>
        <begin position="101"/>
        <end position="321"/>
    </location>
</feature>
<feature type="domain" description="MacB-like periplasmic core" evidence="8">
    <location>
        <begin position="544"/>
        <end position="728"/>
    </location>
</feature>
<evidence type="ECO:0000256" key="5">
    <source>
        <dbReference type="ARBA" id="ARBA00023136"/>
    </source>
</evidence>
<dbReference type="RefSeq" id="WP_189629052.1">
    <property type="nucleotide sequence ID" value="NZ_BNAG01000001.1"/>
</dbReference>
<evidence type="ECO:0000256" key="6">
    <source>
        <dbReference type="SAM" id="Phobius"/>
    </source>
</evidence>
<keyword evidence="3 6" id="KW-0812">Transmembrane</keyword>
<evidence type="ECO:0000256" key="4">
    <source>
        <dbReference type="ARBA" id="ARBA00022989"/>
    </source>
</evidence>
<keyword evidence="2" id="KW-1003">Cell membrane</keyword>
<dbReference type="EMBL" id="BNAG01000001">
    <property type="protein sequence ID" value="GHE56784.1"/>
    <property type="molecule type" value="Genomic_DNA"/>
</dbReference>
<protein>
    <submittedName>
        <fullName evidence="9">ABC transporter permease</fullName>
    </submittedName>
</protein>
<feature type="transmembrane region" description="Helical" evidence="6">
    <location>
        <begin position="764"/>
        <end position="786"/>
    </location>
</feature>
<evidence type="ECO:0000313" key="9">
    <source>
        <dbReference type="EMBL" id="GHE56784.1"/>
    </source>
</evidence>
<organism evidence="9 10">
    <name type="scientific">Roseivirga thermotolerans</name>
    <dbReference type="NCBI Taxonomy" id="1758176"/>
    <lineage>
        <taxon>Bacteria</taxon>
        <taxon>Pseudomonadati</taxon>
        <taxon>Bacteroidota</taxon>
        <taxon>Cytophagia</taxon>
        <taxon>Cytophagales</taxon>
        <taxon>Roseivirgaceae</taxon>
        <taxon>Roseivirga</taxon>
    </lineage>
</organism>
<name>A0ABQ3I5R9_9BACT</name>
<dbReference type="PANTHER" id="PTHR30572">
    <property type="entry name" value="MEMBRANE COMPONENT OF TRANSPORTER-RELATED"/>
    <property type="match status" value="1"/>
</dbReference>
<evidence type="ECO:0000256" key="1">
    <source>
        <dbReference type="ARBA" id="ARBA00004651"/>
    </source>
</evidence>
<dbReference type="Pfam" id="PF12704">
    <property type="entry name" value="MacB_PCD"/>
    <property type="match status" value="2"/>
</dbReference>
<feature type="transmembrane region" description="Helical" evidence="6">
    <location>
        <begin position="470"/>
        <end position="493"/>
    </location>
</feature>
<feature type="domain" description="ABC3 transporter permease C-terminal" evidence="7">
    <location>
        <begin position="765"/>
        <end position="878"/>
    </location>
</feature>
<keyword evidence="10" id="KW-1185">Reference proteome</keyword>
<feature type="transmembrane region" description="Helical" evidence="6">
    <location>
        <begin position="514"/>
        <end position="534"/>
    </location>
</feature>
<evidence type="ECO:0000259" key="7">
    <source>
        <dbReference type="Pfam" id="PF02687"/>
    </source>
</evidence>
<comment type="caution">
    <text evidence="9">The sequence shown here is derived from an EMBL/GenBank/DDBJ whole genome shotgun (WGS) entry which is preliminary data.</text>
</comment>
<dbReference type="InterPro" id="IPR050250">
    <property type="entry name" value="Macrolide_Exporter_MacB"/>
</dbReference>
<keyword evidence="4 6" id="KW-1133">Transmembrane helix</keyword>
<feature type="transmembrane region" description="Helical" evidence="6">
    <location>
        <begin position="849"/>
        <end position="871"/>
    </location>
</feature>
<dbReference type="InterPro" id="IPR047699">
    <property type="entry name" value="Permease_put_prefix"/>
</dbReference>
<dbReference type="NCBIfam" id="NF038404">
    <property type="entry name" value="perm_prefix_2"/>
    <property type="match status" value="1"/>
</dbReference>
<evidence type="ECO:0000313" key="10">
    <source>
        <dbReference type="Proteomes" id="UP000658258"/>
    </source>
</evidence>
<feature type="transmembrane region" description="Helical" evidence="6">
    <location>
        <begin position="99"/>
        <end position="119"/>
    </location>
</feature>
<feature type="transmembrane region" description="Helical" evidence="6">
    <location>
        <begin position="425"/>
        <end position="445"/>
    </location>
</feature>
<gene>
    <name evidence="9" type="ORF">GCM10011340_09690</name>
</gene>
<dbReference type="InterPro" id="IPR003838">
    <property type="entry name" value="ABC3_permease_C"/>
</dbReference>
<feature type="transmembrane region" description="Helical" evidence="6">
    <location>
        <begin position="370"/>
        <end position="394"/>
    </location>
</feature>
<dbReference type="Proteomes" id="UP000658258">
    <property type="component" value="Unassembled WGS sequence"/>
</dbReference>
<sequence>MSNNKPLYSPPTLGSQLLRWFCKDRLLEEIEGDLLEYYQIEREAKPKWKANLLYWFHLFHFLRPFALKKIGQNSNIIIMYRSYFKFAWRGMMRHKMQTSFHLLGLVLAFTVCGLIYLHLKFETSYDSHHKDADDIYRIAWMNENPQTRTPHPMAQALVSEFPEVVKAVTFSPIYGPGLTKDVILITHDASNVTHEITDGYFADTTFFDVFTYEPIYGNPKQALQNEWAVVLSESTAKRFFGDEDPVGQRLSFNGMVDLLEVAAVVKDAPKASHFRFNFMLSYVTLKSLPFNDPWLSWDDFGHFNYVKLSPGTNPEVVESKIPNWIPKYLNWSEDNIESLKAGEIGFKLQPIQDIHLHSNIRWELEPNGSYSYLIIYGVSALFILLISIINFVNLNTARAAQRLKEVGVKKTLGAFRSQIFTQFSIEALVTTFLALILSVFVMNWLETPFNNLVNGSIAIENLWQTETVTFMVLTAIFTAIVSALYPSVYLNSFEAGSILRGLKLSKLGGSNLRNGLLGVQLVATVILISGSLTIRNQIQFLKDKDLGFDQDNLMVLTIVGQTYSQKIRTLKSELESISGIGETSMVSNVPGGQFNQHPLYMEENPQLRVDASEMFVDKDVASTLNLEIVEGRMLDDVFAADSAGTAFVLNETAVRELNVQDPVGKQLFWVNNEELVKGTVVGVVKDFHYNSLHVPIRPIIMMMNQNAYNHLIAKFDPNSLPQIIEQVEEKFTEIVPEVDFSYRFLDSQIEELYQEEARTFRLTVILSAISIFLACGGLLGVISIVIRQRVKEISIRKVLGASAKNILWLINLKHLLIAAIALLIAIPASVIFMRNWLSNFTYQAGISPLVYGVTSVGILMLIGLTISLISIKTIKANPANNLRSE</sequence>
<reference evidence="10" key="1">
    <citation type="journal article" date="2019" name="Int. J. Syst. Evol. Microbiol.">
        <title>The Global Catalogue of Microorganisms (GCM) 10K type strain sequencing project: providing services to taxonomists for standard genome sequencing and annotation.</title>
        <authorList>
            <consortium name="The Broad Institute Genomics Platform"/>
            <consortium name="The Broad Institute Genome Sequencing Center for Infectious Disease"/>
            <person name="Wu L."/>
            <person name="Ma J."/>
        </authorList>
    </citation>
    <scope>NUCLEOTIDE SEQUENCE [LARGE SCALE GENOMIC DNA]</scope>
    <source>
        <strain evidence="10">CGMCC 1.15111</strain>
    </source>
</reference>
<dbReference type="Pfam" id="PF02687">
    <property type="entry name" value="FtsX"/>
    <property type="match status" value="2"/>
</dbReference>
<evidence type="ECO:0000259" key="8">
    <source>
        <dbReference type="Pfam" id="PF12704"/>
    </source>
</evidence>